<feature type="domain" description="DUF4440" evidence="1">
    <location>
        <begin position="172"/>
        <end position="257"/>
    </location>
</feature>
<gene>
    <name evidence="2" type="primary">Necator_chrIV.g16805</name>
    <name evidence="2" type="ORF">RB195_003507</name>
</gene>
<evidence type="ECO:0000313" key="2">
    <source>
        <dbReference type="EMBL" id="KAK6752128.1"/>
    </source>
</evidence>
<dbReference type="InterPro" id="IPR032710">
    <property type="entry name" value="NTF2-like_dom_sf"/>
</dbReference>
<reference evidence="2 3" key="1">
    <citation type="submission" date="2023-08" db="EMBL/GenBank/DDBJ databases">
        <title>A Necator americanus chromosomal reference genome.</title>
        <authorList>
            <person name="Ilik V."/>
            <person name="Petrzelkova K.J."/>
            <person name="Pardy F."/>
            <person name="Fuh T."/>
            <person name="Niatou-Singa F.S."/>
            <person name="Gouil Q."/>
            <person name="Baker L."/>
            <person name="Ritchie M.E."/>
            <person name="Jex A.R."/>
            <person name="Gazzola D."/>
            <person name="Li H."/>
            <person name="Toshio Fujiwara R."/>
            <person name="Zhan B."/>
            <person name="Aroian R.V."/>
            <person name="Pafco B."/>
            <person name="Schwarz E.M."/>
        </authorList>
    </citation>
    <scope>NUCLEOTIDE SEQUENCE [LARGE SCALE GENOMIC DNA]</scope>
    <source>
        <strain evidence="2 3">Aroian</strain>
        <tissue evidence="2">Whole animal</tissue>
    </source>
</reference>
<organism evidence="2 3">
    <name type="scientific">Necator americanus</name>
    <name type="common">Human hookworm</name>
    <dbReference type="NCBI Taxonomy" id="51031"/>
    <lineage>
        <taxon>Eukaryota</taxon>
        <taxon>Metazoa</taxon>
        <taxon>Ecdysozoa</taxon>
        <taxon>Nematoda</taxon>
        <taxon>Chromadorea</taxon>
        <taxon>Rhabditida</taxon>
        <taxon>Rhabditina</taxon>
        <taxon>Rhabditomorpha</taxon>
        <taxon>Strongyloidea</taxon>
        <taxon>Ancylostomatidae</taxon>
        <taxon>Bunostominae</taxon>
        <taxon>Necator</taxon>
    </lineage>
</organism>
<name>A0ABR1DNW7_NECAM</name>
<evidence type="ECO:0000313" key="3">
    <source>
        <dbReference type="Proteomes" id="UP001303046"/>
    </source>
</evidence>
<dbReference type="PANTHER" id="PTHR31664">
    <property type="entry name" value="PROTEIN CBG16427"/>
    <property type="match status" value="1"/>
</dbReference>
<dbReference type="InterPro" id="IPR027843">
    <property type="entry name" value="DUF4440"/>
</dbReference>
<proteinExistence type="predicted"/>
<dbReference type="EMBL" id="JAVFWL010000004">
    <property type="protein sequence ID" value="KAK6752128.1"/>
    <property type="molecule type" value="Genomic_DNA"/>
</dbReference>
<sequence length="266" mass="30675">MIYDQLRPLNTTRQLTVPQRLPPEYKASLIMSLPVNCYEFLRSCGRIGRNLTDQTVINPNHEEAKSILKPIFDRFTKAFDEEDFEQVTSYYAPNAVLVQIGKKGVYGREAIKEATVEYSKRMGRTKTKDALSAVVSEAKAILKPIYDEYNRILDNGECEKGISDLAEHIQAMKYYDPDCVLILTGKRCLYGREAIKEELLVLHKIMGKTMTTISNENYQMSNDYIILRAEYETSAKKFGIFKGKFTQIWRKSNDGYSIIYDLFDHL</sequence>
<evidence type="ECO:0000259" key="1">
    <source>
        <dbReference type="Pfam" id="PF14534"/>
    </source>
</evidence>
<accession>A0ABR1DNW7</accession>
<protein>
    <recommendedName>
        <fullName evidence="1">DUF4440 domain-containing protein</fullName>
    </recommendedName>
</protein>
<dbReference type="SUPFAM" id="SSF54427">
    <property type="entry name" value="NTF2-like"/>
    <property type="match status" value="2"/>
</dbReference>
<comment type="caution">
    <text evidence="2">The sequence shown here is derived from an EMBL/GenBank/DDBJ whole genome shotgun (WGS) entry which is preliminary data.</text>
</comment>
<dbReference type="Pfam" id="PF14534">
    <property type="entry name" value="DUF4440"/>
    <property type="match status" value="1"/>
</dbReference>
<dbReference type="Gene3D" id="3.10.450.50">
    <property type="match status" value="2"/>
</dbReference>
<dbReference type="Proteomes" id="UP001303046">
    <property type="component" value="Unassembled WGS sequence"/>
</dbReference>
<dbReference type="PANTHER" id="PTHR31664:SF4">
    <property type="entry name" value="DUF4440 DOMAIN-CONTAINING PROTEIN"/>
    <property type="match status" value="1"/>
</dbReference>
<keyword evidence="3" id="KW-1185">Reference proteome</keyword>